<accession>A0ABY5I5C3</accession>
<dbReference type="Pfam" id="PF14460">
    <property type="entry name" value="Prok-E2_D"/>
    <property type="match status" value="1"/>
</dbReference>
<protein>
    <recommendedName>
        <fullName evidence="3">PRTRC system protein B</fullName>
    </recommendedName>
</protein>
<evidence type="ECO:0008006" key="3">
    <source>
        <dbReference type="Google" id="ProtNLM"/>
    </source>
</evidence>
<reference evidence="1" key="1">
    <citation type="submission" date="2022-07" db="EMBL/GenBank/DDBJ databases">
        <title>Faecal culturing of patients with breast cancer.</title>
        <authorList>
            <person name="Teng N.M.Y."/>
            <person name="Kiu R."/>
            <person name="Evans R."/>
            <person name="Baker D.J."/>
            <person name="Zenner C."/>
            <person name="Robinson S.D."/>
            <person name="Hall L.J."/>
        </authorList>
    </citation>
    <scope>NUCLEOTIDE SEQUENCE</scope>
    <source>
        <strain evidence="1">LH1062</strain>
    </source>
</reference>
<organism evidence="1 2">
    <name type="scientific">Allocoprobacillus halotolerans</name>
    <dbReference type="NCBI Taxonomy" id="2944914"/>
    <lineage>
        <taxon>Bacteria</taxon>
        <taxon>Bacillati</taxon>
        <taxon>Bacillota</taxon>
        <taxon>Erysipelotrichia</taxon>
        <taxon>Erysipelotrichales</taxon>
        <taxon>Erysipelotrichaceae</taxon>
        <taxon>Allocoprobacillus</taxon>
    </lineage>
</organism>
<keyword evidence="2" id="KW-1185">Reference proteome</keyword>
<name>A0ABY5I5C3_9FIRM</name>
<dbReference type="RefSeq" id="WP_290140480.1">
    <property type="nucleotide sequence ID" value="NZ_CP101620.1"/>
</dbReference>
<evidence type="ECO:0000313" key="1">
    <source>
        <dbReference type="EMBL" id="UTY39406.1"/>
    </source>
</evidence>
<evidence type="ECO:0000313" key="2">
    <source>
        <dbReference type="Proteomes" id="UP001060112"/>
    </source>
</evidence>
<dbReference type="InterPro" id="IPR032787">
    <property type="entry name" value="Prok-E2_D"/>
</dbReference>
<dbReference type="Proteomes" id="UP001060112">
    <property type="component" value="Chromosome"/>
</dbReference>
<gene>
    <name evidence="1" type="ORF">NMU03_00810</name>
</gene>
<proteinExistence type="predicted"/>
<sequence length="217" mass="25295">MTELIARITSESNAVEIAFKDHGRNELVFKKIETQEFCKIIRKSFERKAEKYVPTKNIILLNPQIIAIDEHYTVIKQEEKKRIVNYAESSSGNMLVYNINFPNAIYIVYFSHEKVGSIECYSYKEYKAEETELYEYPMPNELSGNKMCIGNAERKIIDKDIVGALERIIFTPYSHSTFSGMNGFSITKTYFEYLESNEFPYKLMKPLNKKLKDVLKG</sequence>
<dbReference type="EMBL" id="CP101620">
    <property type="protein sequence ID" value="UTY39406.1"/>
    <property type="molecule type" value="Genomic_DNA"/>
</dbReference>